<keyword evidence="2" id="KW-1185">Reference proteome</keyword>
<organism evidence="1 2">
    <name type="scientific">Flavobacterium ponti</name>
    <dbReference type="NCBI Taxonomy" id="665133"/>
    <lineage>
        <taxon>Bacteria</taxon>
        <taxon>Pseudomonadati</taxon>
        <taxon>Bacteroidota</taxon>
        <taxon>Flavobacteriia</taxon>
        <taxon>Flavobacteriales</taxon>
        <taxon>Flavobacteriaceae</taxon>
        <taxon>Flavobacterium</taxon>
    </lineage>
</organism>
<gene>
    <name evidence="1" type="ORF">ACFO3U_08025</name>
</gene>
<proteinExistence type="predicted"/>
<evidence type="ECO:0000313" key="2">
    <source>
        <dbReference type="Proteomes" id="UP001595885"/>
    </source>
</evidence>
<dbReference type="RefSeq" id="WP_379740321.1">
    <property type="nucleotide sequence ID" value="NZ_JBHSGW010000021.1"/>
</dbReference>
<dbReference type="Proteomes" id="UP001595885">
    <property type="component" value="Unassembled WGS sequence"/>
</dbReference>
<evidence type="ECO:0000313" key="1">
    <source>
        <dbReference type="EMBL" id="MFC4739939.1"/>
    </source>
</evidence>
<dbReference type="EMBL" id="JBHSGW010000021">
    <property type="protein sequence ID" value="MFC4739939.1"/>
    <property type="molecule type" value="Genomic_DNA"/>
</dbReference>
<protein>
    <submittedName>
        <fullName evidence="1">Uncharacterized protein</fullName>
    </submittedName>
</protein>
<reference evidence="2" key="1">
    <citation type="journal article" date="2019" name="Int. J. Syst. Evol. Microbiol.">
        <title>The Global Catalogue of Microorganisms (GCM) 10K type strain sequencing project: providing services to taxonomists for standard genome sequencing and annotation.</title>
        <authorList>
            <consortium name="The Broad Institute Genomics Platform"/>
            <consortium name="The Broad Institute Genome Sequencing Center for Infectious Disease"/>
            <person name="Wu L."/>
            <person name="Ma J."/>
        </authorList>
    </citation>
    <scope>NUCLEOTIDE SEQUENCE [LARGE SCALE GENOMIC DNA]</scope>
    <source>
        <strain evidence="2">CCUG 50349</strain>
    </source>
</reference>
<sequence>MMKNIFNILLLFLCLHNISYSQNKSNVECGFFGTKTIEERNSIFPFSEAEKVLLISYPNAEAYGLRIRDSINLSHYGYKIKKEFVYHD</sequence>
<comment type="caution">
    <text evidence="1">The sequence shown here is derived from an EMBL/GenBank/DDBJ whole genome shotgun (WGS) entry which is preliminary data.</text>
</comment>
<name>A0ABV9P6M9_9FLAO</name>
<accession>A0ABV9P6M9</accession>